<dbReference type="Pfam" id="PF25198">
    <property type="entry name" value="Spore_GerAC_N"/>
    <property type="match status" value="1"/>
</dbReference>
<evidence type="ECO:0000256" key="1">
    <source>
        <dbReference type="ARBA" id="ARBA00004635"/>
    </source>
</evidence>
<keyword evidence="5" id="KW-0472">Membrane</keyword>
<dbReference type="InterPro" id="IPR057336">
    <property type="entry name" value="GerAC_N"/>
</dbReference>
<dbReference type="Proteomes" id="UP000593802">
    <property type="component" value="Chromosome"/>
</dbReference>
<evidence type="ECO:0000313" key="10">
    <source>
        <dbReference type="EMBL" id="BCJ86977.1"/>
    </source>
</evidence>
<feature type="domain" description="Spore germination protein N-terminal" evidence="9">
    <location>
        <begin position="26"/>
        <end position="209"/>
    </location>
</feature>
<keyword evidence="6" id="KW-0564">Palmitate</keyword>
<dbReference type="Pfam" id="PF05504">
    <property type="entry name" value="Spore_GerAC"/>
    <property type="match status" value="1"/>
</dbReference>
<dbReference type="GO" id="GO:0016020">
    <property type="term" value="C:membrane"/>
    <property type="evidence" value="ECO:0007669"/>
    <property type="project" value="UniProtKB-SubCell"/>
</dbReference>
<comment type="similarity">
    <text evidence="2">Belongs to the GerABKC lipoprotein family.</text>
</comment>
<evidence type="ECO:0000256" key="5">
    <source>
        <dbReference type="ARBA" id="ARBA00023136"/>
    </source>
</evidence>
<dbReference type="KEGG" id="eff:skT53_19620"/>
<comment type="subcellular location">
    <subcellularLocation>
        <location evidence="1">Membrane</location>
        <topology evidence="1">Lipid-anchor</topology>
    </subcellularLocation>
</comment>
<protein>
    <recommendedName>
        <fullName evidence="12">Ger(X)C family spore germination protein</fullName>
    </recommendedName>
</protein>
<keyword evidence="4" id="KW-0732">Signal</keyword>
<dbReference type="GO" id="GO:0009847">
    <property type="term" value="P:spore germination"/>
    <property type="evidence" value="ECO:0007669"/>
    <property type="project" value="InterPro"/>
</dbReference>
<evidence type="ECO:0000256" key="4">
    <source>
        <dbReference type="ARBA" id="ARBA00022729"/>
    </source>
</evidence>
<dbReference type="NCBIfam" id="TIGR02887">
    <property type="entry name" value="spore_ger_x_C"/>
    <property type="match status" value="1"/>
</dbReference>
<proteinExistence type="inferred from homology"/>
<evidence type="ECO:0000313" key="11">
    <source>
        <dbReference type="Proteomes" id="UP000593802"/>
    </source>
</evidence>
<feature type="domain" description="Spore germination GerAC-like C-terminal" evidence="8">
    <location>
        <begin position="258"/>
        <end position="424"/>
    </location>
</feature>
<dbReference type="EMBL" id="AP023366">
    <property type="protein sequence ID" value="BCJ86977.1"/>
    <property type="molecule type" value="Genomic_DNA"/>
</dbReference>
<dbReference type="RefSeq" id="WP_200756534.1">
    <property type="nucleotide sequence ID" value="NZ_AP023366.1"/>
</dbReference>
<evidence type="ECO:0000256" key="3">
    <source>
        <dbReference type="ARBA" id="ARBA00022544"/>
    </source>
</evidence>
<keyword evidence="7" id="KW-0449">Lipoprotein</keyword>
<dbReference type="InterPro" id="IPR046953">
    <property type="entry name" value="Spore_GerAC-like_C"/>
</dbReference>
<keyword evidence="3" id="KW-0309">Germination</keyword>
<sequence length="433" mass="48203">MSRIRRKLLSLVLVVVVTLPVTGCYDRVELEGMAFVVSLGLDKGPDNTIDVTARIAVPRKLAVGPGGGGGGGGGGKDEAVSGAKPVTVRAHSIAEALNLLNTTVERRISLIHLANIAIGEALAREGIVPVLRPLVRYREFRRTTTVFIIPGNVREAYEMNKPILEQSVTRFTESVDDVGRHTGLFASKKLHEILVALETVNEDPIASVFAVNQMVKKQTKASSEQEAVSMKQEATESNLSFEPGKVVRMGGNPAEFVGTAIFQKDRLVTYLDGIDTRMLLIIRGELLRTQMDFPDPIDKGKYVGLELKHARTPVIHVDLKSNPVRVTIRQRLEGELTGVQSAIDYTREDNMNLLERSVRERLERRQETLIKQIFHEYQADPFGVFKRTRGQFATDEELHKFNLREKLKDAEVNVSVDLQIRRVGLVLTPIQEK</sequence>
<evidence type="ECO:0000256" key="2">
    <source>
        <dbReference type="ARBA" id="ARBA00007886"/>
    </source>
</evidence>
<evidence type="ECO:0000259" key="8">
    <source>
        <dbReference type="Pfam" id="PF05504"/>
    </source>
</evidence>
<dbReference type="InterPro" id="IPR008844">
    <property type="entry name" value="Spore_GerAC-like"/>
</dbReference>
<dbReference type="PANTHER" id="PTHR35789">
    <property type="entry name" value="SPORE GERMINATION PROTEIN B3"/>
    <property type="match status" value="1"/>
</dbReference>
<evidence type="ECO:0000259" key="9">
    <source>
        <dbReference type="Pfam" id="PF25198"/>
    </source>
</evidence>
<evidence type="ECO:0000256" key="7">
    <source>
        <dbReference type="ARBA" id="ARBA00023288"/>
    </source>
</evidence>
<evidence type="ECO:0000256" key="6">
    <source>
        <dbReference type="ARBA" id="ARBA00023139"/>
    </source>
</evidence>
<dbReference type="InterPro" id="IPR038501">
    <property type="entry name" value="Spore_GerAC_C_sf"/>
</dbReference>
<dbReference type="AlphaFoldDB" id="A0A7I8DAG6"/>
<gene>
    <name evidence="10" type="ORF">skT53_19620</name>
</gene>
<name>A0A7I8DAG6_9BACL</name>
<organism evidence="10 11">
    <name type="scientific">Effusibacillus dendaii</name>
    <dbReference type="NCBI Taxonomy" id="2743772"/>
    <lineage>
        <taxon>Bacteria</taxon>
        <taxon>Bacillati</taxon>
        <taxon>Bacillota</taxon>
        <taxon>Bacilli</taxon>
        <taxon>Bacillales</taxon>
        <taxon>Alicyclobacillaceae</taxon>
        <taxon>Effusibacillus</taxon>
    </lineage>
</organism>
<dbReference type="PANTHER" id="PTHR35789:SF1">
    <property type="entry name" value="SPORE GERMINATION PROTEIN B3"/>
    <property type="match status" value="1"/>
</dbReference>
<evidence type="ECO:0008006" key="12">
    <source>
        <dbReference type="Google" id="ProtNLM"/>
    </source>
</evidence>
<keyword evidence="11" id="KW-1185">Reference proteome</keyword>
<accession>A0A7I8DAG6</accession>
<dbReference type="Gene3D" id="3.30.300.210">
    <property type="entry name" value="Nutrient germinant receptor protein C, domain 3"/>
    <property type="match status" value="1"/>
</dbReference>
<reference evidence="10 11" key="1">
    <citation type="submission" date="2020-08" db="EMBL/GenBank/DDBJ databases">
        <title>Complete Genome Sequence of Effusibacillus dendaii Strain skT53, Isolated from Farmland soil.</title>
        <authorList>
            <person name="Konishi T."/>
            <person name="Kawasaki H."/>
        </authorList>
    </citation>
    <scope>NUCLEOTIDE SEQUENCE [LARGE SCALE GENOMIC DNA]</scope>
    <source>
        <strain evidence="11">skT53</strain>
    </source>
</reference>